<evidence type="ECO:0000313" key="3">
    <source>
        <dbReference type="EMBL" id="EKA60172.1"/>
    </source>
</evidence>
<dbReference type="EMBL" id="ALWX01000074">
    <property type="protein sequence ID" value="EKA60172.1"/>
    <property type="molecule type" value="Genomic_DNA"/>
</dbReference>
<keyword evidence="1" id="KW-0812">Transmembrane</keyword>
<dbReference type="InterPro" id="IPR005182">
    <property type="entry name" value="YdbS-like_PH"/>
</dbReference>
<sequence length="176" mass="19146">MDPWTTSRPRPLRLPAVLPLRGDAGADWRPVSPALVQVRRVSASAVLLPLAVACAVAAAFTWTWVAAGAVVLLLLWAWLMWLVGVQVRAITWAELPEELAIRKGRLWRRLVTIPYGRIQYVDLSSGPYKRAKGMADITVHTASPTSSGDIPGLPAEVAEELRVRLAARGDAQRAGL</sequence>
<protein>
    <submittedName>
        <fullName evidence="3">Membrane protein</fullName>
    </submittedName>
</protein>
<accession>K1E466</accession>
<dbReference type="Proteomes" id="UP000004474">
    <property type="component" value="Unassembled WGS sequence"/>
</dbReference>
<dbReference type="AlphaFoldDB" id="K1E466"/>
<organism evidence="3 4">
    <name type="scientific">Janibacter hoylei PVAS-1</name>
    <dbReference type="NCBI Taxonomy" id="1210046"/>
    <lineage>
        <taxon>Bacteria</taxon>
        <taxon>Bacillati</taxon>
        <taxon>Actinomycetota</taxon>
        <taxon>Actinomycetes</taxon>
        <taxon>Micrococcales</taxon>
        <taxon>Intrasporangiaceae</taxon>
        <taxon>Janibacter</taxon>
    </lineage>
</organism>
<feature type="transmembrane region" description="Helical" evidence="1">
    <location>
        <begin position="66"/>
        <end position="85"/>
    </location>
</feature>
<evidence type="ECO:0000259" key="2">
    <source>
        <dbReference type="Pfam" id="PF03703"/>
    </source>
</evidence>
<evidence type="ECO:0000256" key="1">
    <source>
        <dbReference type="SAM" id="Phobius"/>
    </source>
</evidence>
<proteinExistence type="predicted"/>
<feature type="domain" description="YdbS-like PH" evidence="2">
    <location>
        <begin position="88"/>
        <end position="162"/>
    </location>
</feature>
<comment type="caution">
    <text evidence="3">The sequence shown here is derived from an EMBL/GenBank/DDBJ whole genome shotgun (WGS) entry which is preliminary data.</text>
</comment>
<keyword evidence="1" id="KW-1133">Transmembrane helix</keyword>
<dbReference type="STRING" id="1210046.B277_14404"/>
<dbReference type="OrthoDB" id="7364633at2"/>
<reference evidence="3 4" key="1">
    <citation type="journal article" date="2012" name="J. Bacteriol.">
        <title>Genome Sequence of Janibacter hoylei MTCC8307, Isolated from the Stratospheric Air.</title>
        <authorList>
            <person name="Pawar S.P."/>
            <person name="Dhotre D.P."/>
            <person name="Shetty S.A."/>
            <person name="Chowdhury S.P."/>
            <person name="Chaudhari B.L."/>
            <person name="Shouche Y.S."/>
        </authorList>
    </citation>
    <scope>NUCLEOTIDE SEQUENCE [LARGE SCALE GENOMIC DNA]</scope>
    <source>
        <strain evidence="3 4">PVAS-1</strain>
    </source>
</reference>
<dbReference type="eggNOG" id="COG3402">
    <property type="taxonomic scope" value="Bacteria"/>
</dbReference>
<evidence type="ECO:0000313" key="4">
    <source>
        <dbReference type="Proteomes" id="UP000004474"/>
    </source>
</evidence>
<dbReference type="PANTHER" id="PTHR34473:SF3">
    <property type="entry name" value="TRANSMEMBRANE PROTEIN-RELATED"/>
    <property type="match status" value="1"/>
</dbReference>
<dbReference type="Pfam" id="PF03703">
    <property type="entry name" value="bPH_2"/>
    <property type="match status" value="1"/>
</dbReference>
<dbReference type="PANTHER" id="PTHR34473">
    <property type="entry name" value="UPF0699 TRANSMEMBRANE PROTEIN YDBS"/>
    <property type="match status" value="1"/>
</dbReference>
<gene>
    <name evidence="3" type="ORF">B277_14404</name>
</gene>
<dbReference type="PATRIC" id="fig|1210046.3.peg.2767"/>
<name>K1E466_9MICO</name>
<feature type="transmembrane region" description="Helical" evidence="1">
    <location>
        <begin position="41"/>
        <end position="60"/>
    </location>
</feature>
<keyword evidence="1" id="KW-0472">Membrane</keyword>